<dbReference type="RefSeq" id="WP_137685405.1">
    <property type="nucleotide sequence ID" value="NZ_BIXZ01000014.1"/>
</dbReference>
<evidence type="ECO:0000256" key="2">
    <source>
        <dbReference type="ARBA" id="ARBA00022448"/>
    </source>
</evidence>
<dbReference type="PROSITE" id="PS00211">
    <property type="entry name" value="ABC_TRANSPORTER_1"/>
    <property type="match status" value="1"/>
</dbReference>
<gene>
    <name evidence="17" type="ORF">Harman_39530</name>
</gene>
<feature type="compositionally biased region" description="Polar residues" evidence="15">
    <location>
        <begin position="1"/>
        <end position="12"/>
    </location>
</feature>
<dbReference type="AlphaFoldDB" id="A0A4C2EN61"/>
<keyword evidence="8" id="KW-0472">Membrane</keyword>
<sequence>MTQKVNTTTDSGRAQEGRNNDSDIVVSVSELSLAYPSSDEVIVSCDTLRIPNGEVTALIGPNGSGKSTLLKALSNHLRPREGTVHVDGRTVREYDQKEFARTLGRLSQENESPGDLSVEDLVYHGRYPYRGFFDGISDKDEAAVERAIDLAGVEHLREDSVGDLSGGQKQLAWMAMVLAQDTDILLLDEPTTFLDLNHQLQVMETVRRLNQERAITVIVVLHDIAQAARHADHLLVLEDGEIFDRGHPEEVVTESLLAEVFEVDAAVQYEPELRIHPQQSLSGPE</sequence>
<evidence type="ECO:0000256" key="11">
    <source>
        <dbReference type="ARBA" id="ARBA00064420"/>
    </source>
</evidence>
<dbReference type="GO" id="GO:0005524">
    <property type="term" value="F:ATP binding"/>
    <property type="evidence" value="ECO:0007669"/>
    <property type="project" value="UniProtKB-KW"/>
</dbReference>
<comment type="subcellular location">
    <subcellularLocation>
        <location evidence="1">Cell membrane</location>
        <topology evidence="1">Peripheral membrane protein</topology>
    </subcellularLocation>
</comment>
<comment type="function">
    <text evidence="10">Required for corrinoid utilization. Probably part of the ABC transporter complex BtuCDF involved in cobalamin (vitamin B12) import. Probably responsible for energy coupling to the transport system.</text>
</comment>
<dbReference type="EMBL" id="BIXZ01000014">
    <property type="protein sequence ID" value="GCF16018.1"/>
    <property type="molecule type" value="Genomic_DNA"/>
</dbReference>
<evidence type="ECO:0000256" key="4">
    <source>
        <dbReference type="ARBA" id="ARBA00022741"/>
    </source>
</evidence>
<keyword evidence="5 17" id="KW-0067">ATP-binding</keyword>
<evidence type="ECO:0000256" key="15">
    <source>
        <dbReference type="SAM" id="MobiDB-lite"/>
    </source>
</evidence>
<dbReference type="Pfam" id="PF00005">
    <property type="entry name" value="ABC_tran"/>
    <property type="match status" value="1"/>
</dbReference>
<protein>
    <recommendedName>
        <fullName evidence="13">Cobalamin import ATP-binding protein BtuD</fullName>
        <ecNumber evidence="12">7.6.2.8</ecNumber>
    </recommendedName>
    <alternativeName>
        <fullName evidence="14">Vitamin B12-transporting ATPase</fullName>
    </alternativeName>
</protein>
<evidence type="ECO:0000313" key="17">
    <source>
        <dbReference type="EMBL" id="GCF16018.1"/>
    </source>
</evidence>
<evidence type="ECO:0000256" key="13">
    <source>
        <dbReference type="ARBA" id="ARBA00073649"/>
    </source>
</evidence>
<dbReference type="SMART" id="SM00382">
    <property type="entry name" value="AAA"/>
    <property type="match status" value="1"/>
</dbReference>
<keyword evidence="6" id="KW-0408">Iron</keyword>
<dbReference type="PANTHER" id="PTHR42771:SF2">
    <property type="entry name" value="IRON(3+)-HYDROXAMATE IMPORT ATP-BINDING PROTEIN FHUC"/>
    <property type="match status" value="1"/>
</dbReference>
<name>A0A4C2EN61_9EURY</name>
<evidence type="ECO:0000256" key="3">
    <source>
        <dbReference type="ARBA" id="ARBA00022475"/>
    </source>
</evidence>
<dbReference type="EC" id="7.6.2.8" evidence="12"/>
<keyword evidence="3" id="KW-1003">Cell membrane</keyword>
<evidence type="ECO:0000256" key="9">
    <source>
        <dbReference type="ARBA" id="ARBA00050590"/>
    </source>
</evidence>
<dbReference type="OrthoDB" id="24644at2157"/>
<dbReference type="Proteomes" id="UP000304382">
    <property type="component" value="Unassembled WGS sequence"/>
</dbReference>
<dbReference type="PANTHER" id="PTHR42771">
    <property type="entry name" value="IRON(3+)-HYDROXAMATE IMPORT ATP-BINDING PROTEIN FHUC"/>
    <property type="match status" value="1"/>
</dbReference>
<evidence type="ECO:0000256" key="10">
    <source>
        <dbReference type="ARBA" id="ARBA00058960"/>
    </source>
</evidence>
<dbReference type="InterPro" id="IPR003439">
    <property type="entry name" value="ABC_transporter-like_ATP-bd"/>
</dbReference>
<evidence type="ECO:0000256" key="7">
    <source>
        <dbReference type="ARBA" id="ARBA00023065"/>
    </source>
</evidence>
<dbReference type="FunFam" id="3.40.50.300:FF:000134">
    <property type="entry name" value="Iron-enterobactin ABC transporter ATP-binding protein"/>
    <property type="match status" value="1"/>
</dbReference>
<feature type="region of interest" description="Disordered" evidence="15">
    <location>
        <begin position="1"/>
        <end position="22"/>
    </location>
</feature>
<organism evidence="17 18">
    <name type="scientific">Haloarcula mannanilytica</name>
    <dbReference type="NCBI Taxonomy" id="2509225"/>
    <lineage>
        <taxon>Archaea</taxon>
        <taxon>Methanobacteriati</taxon>
        <taxon>Methanobacteriota</taxon>
        <taxon>Stenosarchaea group</taxon>
        <taxon>Halobacteria</taxon>
        <taxon>Halobacteriales</taxon>
        <taxon>Haloarculaceae</taxon>
        <taxon>Haloarcula</taxon>
    </lineage>
</organism>
<feature type="domain" description="ABC transporter" evidence="16">
    <location>
        <begin position="26"/>
        <end position="264"/>
    </location>
</feature>
<accession>A0A4C2EN61</accession>
<evidence type="ECO:0000256" key="1">
    <source>
        <dbReference type="ARBA" id="ARBA00004202"/>
    </source>
</evidence>
<dbReference type="InterPro" id="IPR003593">
    <property type="entry name" value="AAA+_ATPase"/>
</dbReference>
<dbReference type="GO" id="GO:0005886">
    <property type="term" value="C:plasma membrane"/>
    <property type="evidence" value="ECO:0007669"/>
    <property type="project" value="UniProtKB-SubCell"/>
</dbReference>
<keyword evidence="4" id="KW-0547">Nucleotide-binding</keyword>
<dbReference type="CDD" id="cd03214">
    <property type="entry name" value="ABC_Iron-Siderophores_B12_Hemin"/>
    <property type="match status" value="1"/>
</dbReference>
<evidence type="ECO:0000256" key="14">
    <source>
        <dbReference type="ARBA" id="ARBA00077139"/>
    </source>
</evidence>
<dbReference type="InterPro" id="IPR027417">
    <property type="entry name" value="P-loop_NTPase"/>
</dbReference>
<dbReference type="GO" id="GO:0016887">
    <property type="term" value="F:ATP hydrolysis activity"/>
    <property type="evidence" value="ECO:0007669"/>
    <property type="project" value="InterPro"/>
</dbReference>
<dbReference type="SUPFAM" id="SSF52540">
    <property type="entry name" value="P-loop containing nucleoside triphosphate hydrolases"/>
    <property type="match status" value="1"/>
</dbReference>
<comment type="subunit">
    <text evidence="11">The complex is composed of two ATP-binding proteins (BtuD), two transmembrane proteins (BtuC) and a solute-binding protein (BtuF).</text>
</comment>
<dbReference type="PROSITE" id="PS50893">
    <property type="entry name" value="ABC_TRANSPORTER_2"/>
    <property type="match status" value="1"/>
</dbReference>
<proteinExistence type="predicted"/>
<reference evidence="17 18" key="1">
    <citation type="submission" date="2019-02" db="EMBL/GenBank/DDBJ databases">
        <title>Haloarcula mannanilyticum sp. nov., a mannan degrading haloarchaeon isolated from commercial salt.</title>
        <authorList>
            <person name="Enomoto S."/>
            <person name="Shimane Y."/>
            <person name="Kamekura M."/>
            <person name="Ito T."/>
            <person name="Moriya O."/>
            <person name="Ihara K."/>
            <person name="Takahashi-Ando N."/>
            <person name="Fukushima Y."/>
            <person name="Yoshida Y."/>
            <person name="Usama R."/>
            <person name="Takai K."/>
            <person name="Minegishi H."/>
        </authorList>
    </citation>
    <scope>NUCLEOTIDE SEQUENCE [LARGE SCALE GENOMIC DNA]</scope>
    <source>
        <strain evidence="17 18">MD130-1</strain>
    </source>
</reference>
<dbReference type="GO" id="GO:0015420">
    <property type="term" value="F:ABC-type vitamin B12 transporter activity"/>
    <property type="evidence" value="ECO:0007669"/>
    <property type="project" value="UniProtKB-EC"/>
</dbReference>
<dbReference type="Gene3D" id="3.40.50.300">
    <property type="entry name" value="P-loop containing nucleotide triphosphate hydrolases"/>
    <property type="match status" value="1"/>
</dbReference>
<evidence type="ECO:0000256" key="6">
    <source>
        <dbReference type="ARBA" id="ARBA00023004"/>
    </source>
</evidence>
<dbReference type="InterPro" id="IPR017871">
    <property type="entry name" value="ABC_transporter-like_CS"/>
</dbReference>
<evidence type="ECO:0000256" key="8">
    <source>
        <dbReference type="ARBA" id="ARBA00023136"/>
    </source>
</evidence>
<dbReference type="InterPro" id="IPR051535">
    <property type="entry name" value="Siderophore_ABC-ATPase"/>
</dbReference>
<keyword evidence="2" id="KW-0813">Transport</keyword>
<keyword evidence="7" id="KW-0406">Ion transport</keyword>
<evidence type="ECO:0000259" key="16">
    <source>
        <dbReference type="PROSITE" id="PS50893"/>
    </source>
</evidence>
<keyword evidence="18" id="KW-1185">Reference proteome</keyword>
<evidence type="ECO:0000313" key="18">
    <source>
        <dbReference type="Proteomes" id="UP000304382"/>
    </source>
</evidence>
<comment type="catalytic activity">
    <reaction evidence="9">
        <text>an R-cob(III)alamin(out) + ATP + H2O = an R-cob(III)alamin(in) + ADP + phosphate + H(+)</text>
        <dbReference type="Rhea" id="RHEA:17873"/>
        <dbReference type="ChEBI" id="CHEBI:15377"/>
        <dbReference type="ChEBI" id="CHEBI:15378"/>
        <dbReference type="ChEBI" id="CHEBI:30616"/>
        <dbReference type="ChEBI" id="CHEBI:43474"/>
        <dbReference type="ChEBI" id="CHEBI:140785"/>
        <dbReference type="ChEBI" id="CHEBI:456216"/>
        <dbReference type="EC" id="7.6.2.8"/>
    </reaction>
</comment>
<evidence type="ECO:0000256" key="5">
    <source>
        <dbReference type="ARBA" id="ARBA00022840"/>
    </source>
</evidence>
<dbReference type="GO" id="GO:0006811">
    <property type="term" value="P:monoatomic ion transport"/>
    <property type="evidence" value="ECO:0007669"/>
    <property type="project" value="UniProtKB-KW"/>
</dbReference>
<evidence type="ECO:0000256" key="12">
    <source>
        <dbReference type="ARBA" id="ARBA00066387"/>
    </source>
</evidence>
<comment type="caution">
    <text evidence="17">The sequence shown here is derived from an EMBL/GenBank/DDBJ whole genome shotgun (WGS) entry which is preliminary data.</text>
</comment>